<proteinExistence type="predicted"/>
<gene>
    <name evidence="2" type="ORF">BTO14_08310</name>
</gene>
<dbReference type="Proteomes" id="UP000247345">
    <property type="component" value="Unassembled WGS sequence"/>
</dbReference>
<dbReference type="Pfam" id="PF01494">
    <property type="entry name" value="FAD_binding_3"/>
    <property type="match status" value="1"/>
</dbReference>
<dbReference type="SUPFAM" id="SSF51905">
    <property type="entry name" value="FAD/NAD(P)-binding domain"/>
    <property type="match status" value="1"/>
</dbReference>
<dbReference type="PANTHER" id="PTHR42685">
    <property type="entry name" value="GERANYLGERANYL DIPHOSPHATE REDUCTASE"/>
    <property type="match status" value="1"/>
</dbReference>
<dbReference type="PANTHER" id="PTHR42685:SF22">
    <property type="entry name" value="CONDITIONED MEDIUM FACTOR RECEPTOR 1"/>
    <property type="match status" value="1"/>
</dbReference>
<dbReference type="InterPro" id="IPR050407">
    <property type="entry name" value="Geranylgeranyl_reductase"/>
</dbReference>
<evidence type="ECO:0000313" key="2">
    <source>
        <dbReference type="EMBL" id="PQJ73263.1"/>
    </source>
</evidence>
<protein>
    <recommendedName>
        <fullName evidence="1">FAD-binding domain-containing protein</fullName>
    </recommendedName>
</protein>
<dbReference type="OrthoDB" id="9806565at2"/>
<evidence type="ECO:0000259" key="1">
    <source>
        <dbReference type="Pfam" id="PF01494"/>
    </source>
</evidence>
<organism evidence="2 3">
    <name type="scientific">Polaribacter butkevichii</name>
    <dbReference type="NCBI Taxonomy" id="218490"/>
    <lineage>
        <taxon>Bacteria</taxon>
        <taxon>Pseudomonadati</taxon>
        <taxon>Bacteroidota</taxon>
        <taxon>Flavobacteriia</taxon>
        <taxon>Flavobacteriales</taxon>
        <taxon>Flavobacteriaceae</taxon>
    </lineage>
</organism>
<dbReference type="RefSeq" id="WP_105048927.1">
    <property type="nucleotide sequence ID" value="NZ_CP150661.1"/>
</dbReference>
<sequence length="389" mass="43872">MNKIEKTTVCIIGAGPSGTATSIQLSKLKIPHYIIDKSNFPRDKTCGDGLILYAYKAMKILGDDLFASFLKHPKFIHSKKITLHLNNRSKIEFKETDDRDMIISYAKRIDFDQFLVSHLSETYANQHFGSGVKEIRDEAEGVFIKLKNGKEILSKFVVGADGAKSIVASKLANNKIDKKHASTFVSAYFKDVIDLPIGNAAEVRMIYKKMLLFFYVFPLSDGQVNISLGGRADHIKKYGVNLVDEIQNIIKNHKKVKNKFKNATKIGNWRGWSIPFHFGNHKITGERFLLVGDAAGLANAFYKEGIGTGMMSGIIAAKNIERCLNKDGFSEASLKKYDEDLQKEFGRLLKFSHYALRAAKYKGFFLAMAGLLKKKIEQKVHRIIKKRSY</sequence>
<dbReference type="GO" id="GO:0071949">
    <property type="term" value="F:FAD binding"/>
    <property type="evidence" value="ECO:0007669"/>
    <property type="project" value="InterPro"/>
</dbReference>
<dbReference type="InterPro" id="IPR036188">
    <property type="entry name" value="FAD/NAD-bd_sf"/>
</dbReference>
<dbReference type="InterPro" id="IPR002938">
    <property type="entry name" value="FAD-bd"/>
</dbReference>
<dbReference type="Gene3D" id="3.50.50.60">
    <property type="entry name" value="FAD/NAD(P)-binding domain"/>
    <property type="match status" value="1"/>
</dbReference>
<name>A0A2P6CEC9_9FLAO</name>
<evidence type="ECO:0000313" key="3">
    <source>
        <dbReference type="Proteomes" id="UP000247345"/>
    </source>
</evidence>
<accession>A0A2P6CEC9</accession>
<comment type="caution">
    <text evidence="2">The sequence shown here is derived from an EMBL/GenBank/DDBJ whole genome shotgun (WGS) entry which is preliminary data.</text>
</comment>
<dbReference type="AlphaFoldDB" id="A0A2P6CEC9"/>
<reference evidence="2 3" key="1">
    <citation type="submission" date="2016-12" db="EMBL/GenBank/DDBJ databases">
        <title>Trade-off between light-utilization and light-protection in marine flavobacteria.</title>
        <authorList>
            <person name="Kumagai Y."/>
            <person name="Yoshizawa S."/>
            <person name="Kogure K."/>
            <person name="Iwasaki W."/>
        </authorList>
    </citation>
    <scope>NUCLEOTIDE SEQUENCE [LARGE SCALE GENOMIC DNA]</scope>
    <source>
        <strain evidence="2 3">KCTC 12100</strain>
    </source>
</reference>
<dbReference type="EMBL" id="MSCK01000001">
    <property type="protein sequence ID" value="PQJ73263.1"/>
    <property type="molecule type" value="Genomic_DNA"/>
</dbReference>
<keyword evidence="3" id="KW-1185">Reference proteome</keyword>
<dbReference type="PRINTS" id="PR00420">
    <property type="entry name" value="RNGMNOXGNASE"/>
</dbReference>
<feature type="domain" description="FAD-binding" evidence="1">
    <location>
        <begin position="6"/>
        <end position="340"/>
    </location>
</feature>